<dbReference type="InterPro" id="IPR052345">
    <property type="entry name" value="Rad_response_metalloprotease"/>
</dbReference>
<reference evidence="2 3" key="1">
    <citation type="submission" date="2015-03" db="EMBL/GenBank/DDBJ databases">
        <title>Genome sequencing of Methylobacterium aquaticum DSM16371 type strain.</title>
        <authorList>
            <person name="Chaudhry V."/>
            <person name="Patil P.B."/>
        </authorList>
    </citation>
    <scope>NUCLEOTIDE SEQUENCE [LARGE SCALE GENOMIC DNA]</scope>
    <source>
        <strain evidence="2 3">DSM 16371</strain>
    </source>
</reference>
<protein>
    <recommendedName>
        <fullName evidence="1">IrrE N-terminal-like domain-containing protein</fullName>
    </recommendedName>
</protein>
<evidence type="ECO:0000259" key="1">
    <source>
        <dbReference type="Pfam" id="PF06114"/>
    </source>
</evidence>
<dbReference type="EMBL" id="LABX01000102">
    <property type="protein sequence ID" value="KMO34571.1"/>
    <property type="molecule type" value="Genomic_DNA"/>
</dbReference>
<dbReference type="Gene3D" id="1.10.10.2910">
    <property type="match status" value="1"/>
</dbReference>
<accession>A0A0J6V6N4</accession>
<comment type="caution">
    <text evidence="2">The sequence shown here is derived from an EMBL/GenBank/DDBJ whole genome shotgun (WGS) entry which is preliminary data.</text>
</comment>
<name>A0A0J6V6N4_9HYPH</name>
<dbReference type="PANTHER" id="PTHR43236">
    <property type="entry name" value="ANTITOXIN HIGA1"/>
    <property type="match status" value="1"/>
</dbReference>
<dbReference type="PATRIC" id="fig|270351.6.peg.151"/>
<dbReference type="AlphaFoldDB" id="A0A0J6V6N4"/>
<dbReference type="RefSeq" id="WP_048464341.1">
    <property type="nucleotide sequence ID" value="NZ_LABX01000102.1"/>
</dbReference>
<feature type="domain" description="IrrE N-terminal-like" evidence="1">
    <location>
        <begin position="70"/>
        <end position="173"/>
    </location>
</feature>
<evidence type="ECO:0000313" key="3">
    <source>
        <dbReference type="Proteomes" id="UP000035929"/>
    </source>
</evidence>
<sequence length="296" mass="33252">MPITRTDLAEAGSPEALVKHILQAEPNLSVPVPIQELCARLGILRIEKFDTDEFEGGLVTDAKRSEGTILAKRGGEPRRRFTIAHELGHFLMAHHVPDQPGRFLCKSSDLLRLTAKPGDPRQRMEMEANRFASLVLMPPPLLRGAMEAFREPDLQHVLILARDFAVGKEVAARAYVQYHPERIAIVVAGNGRVQRCYRSLSFPAISCGVGSPVPTRSHYHVGAHRLNIASDIAACSSDLWIDVKRDLRAPALYEQVYPQQNGFAMILLRLEPVPEDNAEERRLEEGWRHRFHSGRR</sequence>
<dbReference type="Proteomes" id="UP000035929">
    <property type="component" value="Unassembled WGS sequence"/>
</dbReference>
<dbReference type="Pfam" id="PF06114">
    <property type="entry name" value="Peptidase_M78"/>
    <property type="match status" value="1"/>
</dbReference>
<dbReference type="InterPro" id="IPR010359">
    <property type="entry name" value="IrrE_HExxH"/>
</dbReference>
<evidence type="ECO:0000313" key="2">
    <source>
        <dbReference type="EMBL" id="KMO34571.1"/>
    </source>
</evidence>
<organism evidence="2 3">
    <name type="scientific">Methylobacterium aquaticum</name>
    <dbReference type="NCBI Taxonomy" id="270351"/>
    <lineage>
        <taxon>Bacteria</taxon>
        <taxon>Pseudomonadati</taxon>
        <taxon>Pseudomonadota</taxon>
        <taxon>Alphaproteobacteria</taxon>
        <taxon>Hyphomicrobiales</taxon>
        <taxon>Methylobacteriaceae</taxon>
        <taxon>Methylobacterium</taxon>
    </lineage>
</organism>
<dbReference type="PANTHER" id="PTHR43236:SF2">
    <property type="entry name" value="BLL0069 PROTEIN"/>
    <property type="match status" value="1"/>
</dbReference>
<dbReference type="OrthoDB" id="9794834at2"/>
<gene>
    <name evidence="2" type="ORF">VP06_13830</name>
</gene>
<proteinExistence type="predicted"/>